<proteinExistence type="predicted"/>
<dbReference type="RefSeq" id="WP_066704704.1">
    <property type="nucleotide sequence ID" value="NZ_CP022196.1"/>
</dbReference>
<dbReference type="InterPro" id="IPR021233">
    <property type="entry name" value="DUF2783"/>
</dbReference>
<evidence type="ECO:0008006" key="3">
    <source>
        <dbReference type="Google" id="ProtNLM"/>
    </source>
</evidence>
<evidence type="ECO:0000313" key="1">
    <source>
        <dbReference type="EMBL" id="ATG48245.1"/>
    </source>
</evidence>
<name>A0A291GDG8_9RHOB</name>
<gene>
    <name evidence="1" type="ORF">CEW89_12125</name>
</gene>
<reference evidence="1 2" key="1">
    <citation type="submission" date="2017-06" db="EMBL/GenBank/DDBJ databases">
        <title>Celeribacter sp. TSPH2 complete genome sequence.</title>
        <authorList>
            <person name="Woo J.-H."/>
            <person name="Kim H.-S."/>
        </authorList>
    </citation>
    <scope>NUCLEOTIDE SEQUENCE [LARGE SCALE GENOMIC DNA]</scope>
    <source>
        <strain evidence="1 2">TSPH2</strain>
    </source>
</reference>
<dbReference type="Proteomes" id="UP000217935">
    <property type="component" value="Chromosome"/>
</dbReference>
<dbReference type="OrthoDB" id="8420594at2"/>
<sequence>MSLILTPNVEAPDDIYAGLIAAHEGLDREASEALNARLILILMNQIGNAETLSEALRAARGTVES</sequence>
<dbReference type="AlphaFoldDB" id="A0A291GDG8"/>
<dbReference type="KEGG" id="ceh:CEW89_12125"/>
<dbReference type="EMBL" id="CP022196">
    <property type="protein sequence ID" value="ATG48245.1"/>
    <property type="molecule type" value="Genomic_DNA"/>
</dbReference>
<protein>
    <recommendedName>
        <fullName evidence="3">DUF2783 domain-containing protein</fullName>
    </recommendedName>
</protein>
<evidence type="ECO:0000313" key="2">
    <source>
        <dbReference type="Proteomes" id="UP000217935"/>
    </source>
</evidence>
<keyword evidence="2" id="KW-1185">Reference proteome</keyword>
<dbReference type="Pfam" id="PF10932">
    <property type="entry name" value="DUF2783"/>
    <property type="match status" value="1"/>
</dbReference>
<accession>A0A291GDG8</accession>
<organism evidence="1 2">
    <name type="scientific">Celeribacter ethanolicus</name>
    <dbReference type="NCBI Taxonomy" id="1758178"/>
    <lineage>
        <taxon>Bacteria</taxon>
        <taxon>Pseudomonadati</taxon>
        <taxon>Pseudomonadota</taxon>
        <taxon>Alphaproteobacteria</taxon>
        <taxon>Rhodobacterales</taxon>
        <taxon>Roseobacteraceae</taxon>
        <taxon>Celeribacter</taxon>
    </lineage>
</organism>
<dbReference type="STRING" id="1758178.GCA_001550095_00405"/>